<dbReference type="EMBL" id="PNCG01000086">
    <property type="protein sequence ID" value="TMP85143.1"/>
    <property type="molecule type" value="Genomic_DNA"/>
</dbReference>
<feature type="domain" description="AMP-dependent synthetase/ligase" evidence="1">
    <location>
        <begin position="1"/>
        <end position="61"/>
    </location>
</feature>
<feature type="non-terminal residue" evidence="2">
    <location>
        <position position="79"/>
    </location>
</feature>
<sequence length="79" mass="8760">ETTVHVTYKELTPNDYLDQSLIGKPIADMNVYILTPEQKLSGIGVFGEMYVGGAGLAHGYLNREALTNERFISNKIITE</sequence>
<gene>
    <name evidence="2" type="ORF">CWC05_19135</name>
</gene>
<accession>A0A5S3Z124</accession>
<dbReference type="Proteomes" id="UP000305874">
    <property type="component" value="Unassembled WGS sequence"/>
</dbReference>
<name>A0A5S3Z124_9GAMM</name>
<dbReference type="Gene3D" id="3.40.50.12780">
    <property type="entry name" value="N-terminal domain of ligase-like"/>
    <property type="match status" value="1"/>
</dbReference>
<dbReference type="Pfam" id="PF00501">
    <property type="entry name" value="AMP-binding"/>
    <property type="match status" value="1"/>
</dbReference>
<dbReference type="GO" id="GO:0043041">
    <property type="term" value="P:amino acid activation for nonribosomal peptide biosynthetic process"/>
    <property type="evidence" value="ECO:0007669"/>
    <property type="project" value="TreeGrafter"/>
</dbReference>
<dbReference type="SUPFAM" id="SSF56801">
    <property type="entry name" value="Acetyl-CoA synthetase-like"/>
    <property type="match status" value="1"/>
</dbReference>
<protein>
    <recommendedName>
        <fullName evidence="1">AMP-dependent synthetase/ligase domain-containing protein</fullName>
    </recommendedName>
</protein>
<evidence type="ECO:0000313" key="2">
    <source>
        <dbReference type="EMBL" id="TMP85143.1"/>
    </source>
</evidence>
<dbReference type="GO" id="GO:0044550">
    <property type="term" value="P:secondary metabolite biosynthetic process"/>
    <property type="evidence" value="ECO:0007669"/>
    <property type="project" value="TreeGrafter"/>
</dbReference>
<dbReference type="InterPro" id="IPR000873">
    <property type="entry name" value="AMP-dep_synth/lig_dom"/>
</dbReference>
<proteinExistence type="predicted"/>
<dbReference type="AlphaFoldDB" id="A0A5S3Z124"/>
<evidence type="ECO:0000259" key="1">
    <source>
        <dbReference type="Pfam" id="PF00501"/>
    </source>
</evidence>
<feature type="non-terminal residue" evidence="2">
    <location>
        <position position="1"/>
    </location>
</feature>
<dbReference type="PANTHER" id="PTHR45527">
    <property type="entry name" value="NONRIBOSOMAL PEPTIDE SYNTHETASE"/>
    <property type="match status" value="1"/>
</dbReference>
<evidence type="ECO:0000313" key="3">
    <source>
        <dbReference type="Proteomes" id="UP000305874"/>
    </source>
</evidence>
<reference evidence="2 3" key="1">
    <citation type="submission" date="2017-12" db="EMBL/GenBank/DDBJ databases">
        <authorList>
            <person name="Paulsen S."/>
            <person name="Gram L.K."/>
        </authorList>
    </citation>
    <scope>NUCLEOTIDE SEQUENCE [LARGE SCALE GENOMIC DNA]</scope>
    <source>
        <strain evidence="2 3">S2897</strain>
    </source>
</reference>
<dbReference type="PANTHER" id="PTHR45527:SF14">
    <property type="entry name" value="PLIPASTATIN SYNTHASE SUBUNIT B"/>
    <property type="match status" value="1"/>
</dbReference>
<comment type="caution">
    <text evidence="2">The sequence shown here is derived from an EMBL/GenBank/DDBJ whole genome shotgun (WGS) entry which is preliminary data.</text>
</comment>
<reference evidence="3" key="2">
    <citation type="submission" date="2019-06" db="EMBL/GenBank/DDBJ databases">
        <title>Co-occurence of chitin degradation, pigmentation and bioactivity in marine Pseudoalteromonas.</title>
        <authorList>
            <person name="Sonnenschein E.C."/>
            <person name="Bech P.K."/>
        </authorList>
    </citation>
    <scope>NUCLEOTIDE SEQUENCE [LARGE SCALE GENOMIC DNA]</scope>
    <source>
        <strain evidence="3">S2897</strain>
    </source>
</reference>
<dbReference type="GO" id="GO:0031177">
    <property type="term" value="F:phosphopantetheine binding"/>
    <property type="evidence" value="ECO:0007669"/>
    <property type="project" value="TreeGrafter"/>
</dbReference>
<dbReference type="GO" id="GO:0005829">
    <property type="term" value="C:cytosol"/>
    <property type="evidence" value="ECO:0007669"/>
    <property type="project" value="TreeGrafter"/>
</dbReference>
<organism evidence="2 3">
    <name type="scientific">Pseudoalteromonas ruthenica</name>
    <dbReference type="NCBI Taxonomy" id="151081"/>
    <lineage>
        <taxon>Bacteria</taxon>
        <taxon>Pseudomonadati</taxon>
        <taxon>Pseudomonadota</taxon>
        <taxon>Gammaproteobacteria</taxon>
        <taxon>Alteromonadales</taxon>
        <taxon>Pseudoalteromonadaceae</taxon>
        <taxon>Pseudoalteromonas</taxon>
    </lineage>
</organism>
<dbReference type="InterPro" id="IPR042099">
    <property type="entry name" value="ANL_N_sf"/>
</dbReference>